<accession>A0ABV3ZJM2</accession>
<dbReference type="Proteomes" id="UP001560573">
    <property type="component" value="Unassembled WGS sequence"/>
</dbReference>
<organism evidence="1 2">
    <name type="scientific">Danxiaibacter flavus</name>
    <dbReference type="NCBI Taxonomy" id="3049108"/>
    <lineage>
        <taxon>Bacteria</taxon>
        <taxon>Pseudomonadati</taxon>
        <taxon>Bacteroidota</taxon>
        <taxon>Chitinophagia</taxon>
        <taxon>Chitinophagales</taxon>
        <taxon>Chitinophagaceae</taxon>
        <taxon>Danxiaibacter</taxon>
    </lineage>
</organism>
<reference evidence="1 2" key="1">
    <citation type="submission" date="2023-07" db="EMBL/GenBank/DDBJ databases">
        <authorList>
            <person name="Lian W.-H."/>
        </authorList>
    </citation>
    <scope>NUCLEOTIDE SEQUENCE [LARGE SCALE GENOMIC DNA]</scope>
    <source>
        <strain evidence="1 2">SYSU DXS3180</strain>
    </source>
</reference>
<dbReference type="EMBL" id="JAULBC010000007">
    <property type="protein sequence ID" value="MEX6690013.1"/>
    <property type="molecule type" value="Genomic_DNA"/>
</dbReference>
<keyword evidence="2" id="KW-1185">Reference proteome</keyword>
<evidence type="ECO:0000313" key="2">
    <source>
        <dbReference type="Proteomes" id="UP001560573"/>
    </source>
</evidence>
<comment type="caution">
    <text evidence="1">The sequence shown here is derived from an EMBL/GenBank/DDBJ whole genome shotgun (WGS) entry which is preliminary data.</text>
</comment>
<name>A0ABV3ZJM2_9BACT</name>
<evidence type="ECO:0000313" key="1">
    <source>
        <dbReference type="EMBL" id="MEX6690013.1"/>
    </source>
</evidence>
<protein>
    <submittedName>
        <fullName evidence="1">Uncharacterized protein</fullName>
    </submittedName>
</protein>
<sequence>MKVEDDNRFTLQVVNNSFADFCNMDKEDMYRGRKSNAVVGYM</sequence>
<proteinExistence type="predicted"/>
<dbReference type="RefSeq" id="WP_369331420.1">
    <property type="nucleotide sequence ID" value="NZ_JAULBC010000007.1"/>
</dbReference>
<gene>
    <name evidence="1" type="ORF">QTN47_21065</name>
</gene>